<gene>
    <name evidence="2" type="ORF">CINCED_3A003251</name>
</gene>
<dbReference type="AlphaFoldDB" id="A0A5E4NQS1"/>
<dbReference type="OrthoDB" id="6624501at2759"/>
<name>A0A5E4NQS1_9HEMI</name>
<dbReference type="InterPro" id="IPR049512">
    <property type="entry name" value="DJR-like_dom"/>
</dbReference>
<evidence type="ECO:0000313" key="2">
    <source>
        <dbReference type="EMBL" id="VVC46301.1"/>
    </source>
</evidence>
<dbReference type="Proteomes" id="UP000325440">
    <property type="component" value="Unassembled WGS sequence"/>
</dbReference>
<dbReference type="Pfam" id="PF21738">
    <property type="entry name" value="DJR-like_dom"/>
    <property type="match status" value="1"/>
</dbReference>
<feature type="domain" description="Double jelly roll-like" evidence="1">
    <location>
        <begin position="1"/>
        <end position="112"/>
    </location>
</feature>
<protein>
    <recommendedName>
        <fullName evidence="1">Double jelly roll-like domain-containing protein</fullName>
    </recommendedName>
</protein>
<sequence length="126" mass="14887">MPMVRVSIKEKIRLMKIINSQKPIPCTLRSRELCEYSFLPQNTTHSWKMKTTNILEKPRYVTIRFQTDRKNNETKPMPCFDHCKIKNLKVYLNSAVFPYEDFQNDFTKNIMATGLPGVYRVPDNIV</sequence>
<dbReference type="PANTHER" id="PTHR36159">
    <property type="entry name" value="PROTEIN CBG23766"/>
    <property type="match status" value="1"/>
</dbReference>
<evidence type="ECO:0000313" key="3">
    <source>
        <dbReference type="Proteomes" id="UP000325440"/>
    </source>
</evidence>
<keyword evidence="3" id="KW-1185">Reference proteome</keyword>
<proteinExistence type="predicted"/>
<evidence type="ECO:0000259" key="1">
    <source>
        <dbReference type="Pfam" id="PF21738"/>
    </source>
</evidence>
<reference evidence="2 3" key="1">
    <citation type="submission" date="2019-08" db="EMBL/GenBank/DDBJ databases">
        <authorList>
            <person name="Alioto T."/>
            <person name="Alioto T."/>
            <person name="Gomez Garrido J."/>
        </authorList>
    </citation>
    <scope>NUCLEOTIDE SEQUENCE [LARGE SCALE GENOMIC DNA]</scope>
</reference>
<dbReference type="EMBL" id="CABPRJ010002462">
    <property type="protein sequence ID" value="VVC46301.1"/>
    <property type="molecule type" value="Genomic_DNA"/>
</dbReference>
<dbReference type="PANTHER" id="PTHR36159:SF1">
    <property type="entry name" value="RETROVIRUS-RELATED POL POLYPROTEIN FROM TRANSPOSON 412-LIKE PROTEIN"/>
    <property type="match status" value="1"/>
</dbReference>
<accession>A0A5E4NQS1</accession>
<organism evidence="2 3">
    <name type="scientific">Cinara cedri</name>
    <dbReference type="NCBI Taxonomy" id="506608"/>
    <lineage>
        <taxon>Eukaryota</taxon>
        <taxon>Metazoa</taxon>
        <taxon>Ecdysozoa</taxon>
        <taxon>Arthropoda</taxon>
        <taxon>Hexapoda</taxon>
        <taxon>Insecta</taxon>
        <taxon>Pterygota</taxon>
        <taxon>Neoptera</taxon>
        <taxon>Paraneoptera</taxon>
        <taxon>Hemiptera</taxon>
        <taxon>Sternorrhyncha</taxon>
        <taxon>Aphidomorpha</taxon>
        <taxon>Aphidoidea</taxon>
        <taxon>Aphididae</taxon>
        <taxon>Lachninae</taxon>
        <taxon>Cinara</taxon>
    </lineage>
</organism>